<accession>A0AAD7KEM3</accession>
<dbReference type="Proteomes" id="UP001215598">
    <property type="component" value="Unassembled WGS sequence"/>
</dbReference>
<dbReference type="EMBL" id="JARKIB010000002">
    <property type="protein sequence ID" value="KAJ7784103.1"/>
    <property type="molecule type" value="Genomic_DNA"/>
</dbReference>
<feature type="signal peptide" evidence="1">
    <location>
        <begin position="1"/>
        <end position="19"/>
    </location>
</feature>
<evidence type="ECO:0000313" key="2">
    <source>
        <dbReference type="EMBL" id="KAJ7784103.1"/>
    </source>
</evidence>
<organism evidence="2 3">
    <name type="scientific">Mycena metata</name>
    <dbReference type="NCBI Taxonomy" id="1033252"/>
    <lineage>
        <taxon>Eukaryota</taxon>
        <taxon>Fungi</taxon>
        <taxon>Dikarya</taxon>
        <taxon>Basidiomycota</taxon>
        <taxon>Agaricomycotina</taxon>
        <taxon>Agaricomycetes</taxon>
        <taxon>Agaricomycetidae</taxon>
        <taxon>Agaricales</taxon>
        <taxon>Marasmiineae</taxon>
        <taxon>Mycenaceae</taxon>
        <taxon>Mycena</taxon>
    </lineage>
</organism>
<evidence type="ECO:0000313" key="3">
    <source>
        <dbReference type="Proteomes" id="UP001215598"/>
    </source>
</evidence>
<sequence>MKAFNVALFFDIGFPVSMGQDPTVRCFDSFATIRRRELGGVTLWDRLIQLGAPLVLSATVSSSIAPRSPGLSSPAPFPAANPIPAAVLDALAGYNPERTAAIIDIGKWIGDVLR</sequence>
<comment type="caution">
    <text evidence="2">The sequence shown here is derived from an EMBL/GenBank/DDBJ whole genome shotgun (WGS) entry which is preliminary data.</text>
</comment>
<gene>
    <name evidence="2" type="ORF">B0H16DRAFT_1708846</name>
</gene>
<keyword evidence="3" id="KW-1185">Reference proteome</keyword>
<dbReference type="AlphaFoldDB" id="A0AAD7KEM3"/>
<name>A0AAD7KEM3_9AGAR</name>
<protein>
    <submittedName>
        <fullName evidence="2">Uncharacterized protein</fullName>
    </submittedName>
</protein>
<reference evidence="2" key="1">
    <citation type="submission" date="2023-03" db="EMBL/GenBank/DDBJ databases">
        <title>Massive genome expansion in bonnet fungi (Mycena s.s.) driven by repeated elements and novel gene families across ecological guilds.</title>
        <authorList>
            <consortium name="Lawrence Berkeley National Laboratory"/>
            <person name="Harder C.B."/>
            <person name="Miyauchi S."/>
            <person name="Viragh M."/>
            <person name="Kuo A."/>
            <person name="Thoen E."/>
            <person name="Andreopoulos B."/>
            <person name="Lu D."/>
            <person name="Skrede I."/>
            <person name="Drula E."/>
            <person name="Henrissat B."/>
            <person name="Morin E."/>
            <person name="Kohler A."/>
            <person name="Barry K."/>
            <person name="LaButti K."/>
            <person name="Morin E."/>
            <person name="Salamov A."/>
            <person name="Lipzen A."/>
            <person name="Mereny Z."/>
            <person name="Hegedus B."/>
            <person name="Baldrian P."/>
            <person name="Stursova M."/>
            <person name="Weitz H."/>
            <person name="Taylor A."/>
            <person name="Grigoriev I.V."/>
            <person name="Nagy L.G."/>
            <person name="Martin F."/>
            <person name="Kauserud H."/>
        </authorList>
    </citation>
    <scope>NUCLEOTIDE SEQUENCE</scope>
    <source>
        <strain evidence="2">CBHHK182m</strain>
    </source>
</reference>
<proteinExistence type="predicted"/>
<feature type="chain" id="PRO_5042251324" evidence="1">
    <location>
        <begin position="20"/>
        <end position="114"/>
    </location>
</feature>
<keyword evidence="1" id="KW-0732">Signal</keyword>
<evidence type="ECO:0000256" key="1">
    <source>
        <dbReference type="SAM" id="SignalP"/>
    </source>
</evidence>